<sequence>LSNELLTLVVLILRVYTASWFRIEVHHSIKDGARHLWHFITSTRYLPKKYCDIIEPVISRKAYLAAPENMLSAMITNKRCHIRSLAARRIIKAREMGPDENFVGRFVIPALELRTT</sequence>
<dbReference type="PANTHER" id="PTHR46409">
    <property type="entry name" value="HTH PSQ-TYPE DOMAIN-CONTAINING PROTEIN"/>
    <property type="match status" value="1"/>
</dbReference>
<gene>
    <name evidence="3" type="ORF">AVEN_206364_1</name>
    <name evidence="2" type="ORF">AVEN_75123_1</name>
</gene>
<dbReference type="EMBL" id="BGPR01087083">
    <property type="protein sequence ID" value="GBM05845.1"/>
    <property type="molecule type" value="Genomic_DNA"/>
</dbReference>
<accession>A0A4Y2CRA8</accession>
<dbReference type="EMBL" id="BGPR01087079">
    <property type="protein sequence ID" value="GBM05839.1"/>
    <property type="molecule type" value="Genomic_DNA"/>
</dbReference>
<organism evidence="3 4">
    <name type="scientific">Araneus ventricosus</name>
    <name type="common">Orbweaver spider</name>
    <name type="synonym">Epeira ventricosa</name>
    <dbReference type="NCBI Taxonomy" id="182803"/>
    <lineage>
        <taxon>Eukaryota</taxon>
        <taxon>Metazoa</taxon>
        <taxon>Ecdysozoa</taxon>
        <taxon>Arthropoda</taxon>
        <taxon>Chelicerata</taxon>
        <taxon>Arachnida</taxon>
        <taxon>Araneae</taxon>
        <taxon>Araneomorphae</taxon>
        <taxon>Entelegynae</taxon>
        <taxon>Araneoidea</taxon>
        <taxon>Araneidae</taxon>
        <taxon>Araneus</taxon>
    </lineage>
</organism>
<dbReference type="Proteomes" id="UP000499080">
    <property type="component" value="Unassembled WGS sequence"/>
</dbReference>
<name>A0A4Y2CRA8_ARAVE</name>
<evidence type="ECO:0000313" key="4">
    <source>
        <dbReference type="Proteomes" id="UP000499080"/>
    </source>
</evidence>
<protein>
    <submittedName>
        <fullName evidence="3">Uncharacterized protein</fullName>
    </submittedName>
</protein>
<dbReference type="PANTHER" id="PTHR46409:SF1">
    <property type="entry name" value="HTH PSQ-TYPE DOMAIN-CONTAINING PROTEIN"/>
    <property type="match status" value="1"/>
</dbReference>
<comment type="caution">
    <text evidence="3">The sequence shown here is derived from an EMBL/GenBank/DDBJ whole genome shotgun (WGS) entry which is preliminary data.</text>
</comment>
<feature type="chain" id="PRO_5036362070" evidence="1">
    <location>
        <begin position="21"/>
        <end position="116"/>
    </location>
</feature>
<keyword evidence="1" id="KW-0732">Signal</keyword>
<proteinExistence type="predicted"/>
<feature type="signal peptide" evidence="1">
    <location>
        <begin position="1"/>
        <end position="20"/>
    </location>
</feature>
<feature type="non-terminal residue" evidence="3">
    <location>
        <position position="1"/>
    </location>
</feature>
<evidence type="ECO:0000313" key="3">
    <source>
        <dbReference type="EMBL" id="GBM05845.1"/>
    </source>
</evidence>
<keyword evidence="4" id="KW-1185">Reference proteome</keyword>
<evidence type="ECO:0000313" key="2">
    <source>
        <dbReference type="EMBL" id="GBM05839.1"/>
    </source>
</evidence>
<dbReference type="AlphaFoldDB" id="A0A4Y2CRA8"/>
<evidence type="ECO:0000256" key="1">
    <source>
        <dbReference type="SAM" id="SignalP"/>
    </source>
</evidence>
<reference evidence="3 4" key="1">
    <citation type="journal article" date="2019" name="Sci. Rep.">
        <title>Orb-weaving spider Araneus ventricosus genome elucidates the spidroin gene catalogue.</title>
        <authorList>
            <person name="Kono N."/>
            <person name="Nakamura H."/>
            <person name="Ohtoshi R."/>
            <person name="Moran D.A.P."/>
            <person name="Shinohara A."/>
            <person name="Yoshida Y."/>
            <person name="Fujiwara M."/>
            <person name="Mori M."/>
            <person name="Tomita M."/>
            <person name="Arakawa K."/>
        </authorList>
    </citation>
    <scope>NUCLEOTIDE SEQUENCE [LARGE SCALE GENOMIC DNA]</scope>
</reference>